<dbReference type="InterPro" id="IPR027246">
    <property type="entry name" value="Porin_Euk/Tom40"/>
</dbReference>
<sequence>MSQVLYNDLTKQTSDFIKKDFPESFKLESTLRHKYGSIVATTDIKEGGIVGTVQPKFDVSKFVNRNTNANLTIDTNGVKKGEITIENLVPGLKTIINGDAKQNVSTEVQYKKDKVALTVFGKNDKSYTTSISFAANNMFTFGIQADGNAKNTLKNVNATLLVKPRNDIIFTIVDRFMDKQLLFSGLYFATPKLTVGGDLTVDLKASDKSPSFNIGTAYKIDSVTFIKAKINNNKKANIAFTHTLNQNAKIGLGWNINAANLKQGNTFGAILNLTI</sequence>
<evidence type="ECO:0008006" key="3">
    <source>
        <dbReference type="Google" id="ProtNLM"/>
    </source>
</evidence>
<proteinExistence type="predicted"/>
<gene>
    <name evidence="1" type="ORF">RB653_010002</name>
</gene>
<dbReference type="PANTHER" id="PTHR11743">
    <property type="entry name" value="VOLTAGE-DEPENDENT ANION-SELECTIVE CHANNEL"/>
    <property type="match status" value="1"/>
</dbReference>
<dbReference type="Proteomes" id="UP001344447">
    <property type="component" value="Unassembled WGS sequence"/>
</dbReference>
<comment type="caution">
    <text evidence="1">The sequence shown here is derived from an EMBL/GenBank/DDBJ whole genome shotgun (WGS) entry which is preliminary data.</text>
</comment>
<evidence type="ECO:0000313" key="1">
    <source>
        <dbReference type="EMBL" id="KAK5574749.1"/>
    </source>
</evidence>
<dbReference type="Pfam" id="PF01459">
    <property type="entry name" value="Porin_3"/>
    <property type="match status" value="1"/>
</dbReference>
<keyword evidence="2" id="KW-1185">Reference proteome</keyword>
<protein>
    <recommendedName>
        <fullName evidence="3">Voltage-dependent anion-selective channel protein</fullName>
    </recommendedName>
</protein>
<reference evidence="1 2" key="1">
    <citation type="submission" date="2023-11" db="EMBL/GenBank/DDBJ databases">
        <title>Dfirmibasis_genome.</title>
        <authorList>
            <person name="Edelbroek B."/>
            <person name="Kjellin J."/>
            <person name="Jerlstrom-Hultqvist J."/>
            <person name="Soderbom F."/>
        </authorList>
    </citation>
    <scope>NUCLEOTIDE SEQUENCE [LARGE SCALE GENOMIC DNA]</scope>
    <source>
        <strain evidence="1 2">TNS-C-14</strain>
    </source>
</reference>
<organism evidence="1 2">
    <name type="scientific">Dictyostelium firmibasis</name>
    <dbReference type="NCBI Taxonomy" id="79012"/>
    <lineage>
        <taxon>Eukaryota</taxon>
        <taxon>Amoebozoa</taxon>
        <taxon>Evosea</taxon>
        <taxon>Eumycetozoa</taxon>
        <taxon>Dictyostelia</taxon>
        <taxon>Dictyosteliales</taxon>
        <taxon>Dictyosteliaceae</taxon>
        <taxon>Dictyostelium</taxon>
    </lineage>
</organism>
<dbReference type="Gene3D" id="2.40.160.10">
    <property type="entry name" value="Porin"/>
    <property type="match status" value="1"/>
</dbReference>
<dbReference type="PANTHER" id="PTHR11743:SF70">
    <property type="entry name" value="GH26960P-RELATED"/>
    <property type="match status" value="1"/>
</dbReference>
<evidence type="ECO:0000313" key="2">
    <source>
        <dbReference type="Proteomes" id="UP001344447"/>
    </source>
</evidence>
<dbReference type="GO" id="GO:0005741">
    <property type="term" value="C:mitochondrial outer membrane"/>
    <property type="evidence" value="ECO:0007669"/>
    <property type="project" value="InterPro"/>
</dbReference>
<dbReference type="InterPro" id="IPR001925">
    <property type="entry name" value="Porin_Euk"/>
</dbReference>
<dbReference type="InterPro" id="IPR023614">
    <property type="entry name" value="Porin_dom_sf"/>
</dbReference>
<dbReference type="AlphaFoldDB" id="A0AAN7TK62"/>
<dbReference type="EMBL" id="JAVFKY010000006">
    <property type="protein sequence ID" value="KAK5574749.1"/>
    <property type="molecule type" value="Genomic_DNA"/>
</dbReference>
<name>A0AAN7TK62_9MYCE</name>
<dbReference type="GO" id="GO:0008308">
    <property type="term" value="F:voltage-gated monoatomic anion channel activity"/>
    <property type="evidence" value="ECO:0007669"/>
    <property type="project" value="InterPro"/>
</dbReference>
<accession>A0AAN7TK62</accession>